<keyword evidence="3" id="KW-1185">Reference proteome</keyword>
<feature type="domain" description="C2H2-type" evidence="1">
    <location>
        <begin position="11"/>
        <end position="32"/>
    </location>
</feature>
<dbReference type="SMART" id="SM00355">
    <property type="entry name" value="ZnF_C2H2"/>
    <property type="match status" value="4"/>
</dbReference>
<reference evidence="2 3" key="1">
    <citation type="journal article" date="2016" name="Mol. Biol. Evol.">
        <title>Comparative Genomics of Early-Diverging Mushroom-Forming Fungi Provides Insights into the Origins of Lignocellulose Decay Capabilities.</title>
        <authorList>
            <person name="Nagy L.G."/>
            <person name="Riley R."/>
            <person name="Tritt A."/>
            <person name="Adam C."/>
            <person name="Daum C."/>
            <person name="Floudas D."/>
            <person name="Sun H."/>
            <person name="Yadav J.S."/>
            <person name="Pangilinan J."/>
            <person name="Larsson K.H."/>
            <person name="Matsuura K."/>
            <person name="Barry K."/>
            <person name="Labutti K."/>
            <person name="Kuo R."/>
            <person name="Ohm R.A."/>
            <person name="Bhattacharya S.S."/>
            <person name="Shirouzu T."/>
            <person name="Yoshinaga Y."/>
            <person name="Martin F.M."/>
            <person name="Grigoriev I.V."/>
            <person name="Hibbett D.S."/>
        </authorList>
    </citation>
    <scope>NUCLEOTIDE SEQUENCE [LARGE SCALE GENOMIC DNA]</scope>
    <source>
        <strain evidence="2 3">HHB12029</strain>
    </source>
</reference>
<sequence>MGACTPPISRCTICPRRFQSNVDVTSHRIKEHKFCMWCGNIFVGLTEPEILSHYGVKHSHCHFCRLFFKDEEELHFVAPANLDAHLRSWKHTVKDVRCYGCHKTLVSRAAMLAHIEMNTCVSGLTRAKLNGVARGLRSIFTVSDPVEAQRERVVTQALSGRWRCYCGKSTRTCAGMNAHLSSPVHDPKLYRCPLEECEKETATLSGLFQHLESMQCPAPQTFANETALFERALRRTLLWGR</sequence>
<name>A0A165HAK7_EXIGL</name>
<dbReference type="AlphaFoldDB" id="A0A165HAK7"/>
<dbReference type="Proteomes" id="UP000077266">
    <property type="component" value="Unassembled WGS sequence"/>
</dbReference>
<dbReference type="InterPro" id="IPR013087">
    <property type="entry name" value="Znf_C2H2_type"/>
</dbReference>
<dbReference type="STRING" id="1314781.A0A165HAK7"/>
<organism evidence="2 3">
    <name type="scientific">Exidia glandulosa HHB12029</name>
    <dbReference type="NCBI Taxonomy" id="1314781"/>
    <lineage>
        <taxon>Eukaryota</taxon>
        <taxon>Fungi</taxon>
        <taxon>Dikarya</taxon>
        <taxon>Basidiomycota</taxon>
        <taxon>Agaricomycotina</taxon>
        <taxon>Agaricomycetes</taxon>
        <taxon>Auriculariales</taxon>
        <taxon>Exidiaceae</taxon>
        <taxon>Exidia</taxon>
    </lineage>
</organism>
<accession>A0A165HAK7</accession>
<protein>
    <recommendedName>
        <fullName evidence="1">C2H2-type domain-containing protein</fullName>
    </recommendedName>
</protein>
<proteinExistence type="predicted"/>
<evidence type="ECO:0000313" key="3">
    <source>
        <dbReference type="Proteomes" id="UP000077266"/>
    </source>
</evidence>
<evidence type="ECO:0000313" key="2">
    <source>
        <dbReference type="EMBL" id="KZV91683.1"/>
    </source>
</evidence>
<dbReference type="InParanoid" id="A0A165HAK7"/>
<dbReference type="OrthoDB" id="6077919at2759"/>
<dbReference type="EMBL" id="KV426022">
    <property type="protein sequence ID" value="KZV91683.1"/>
    <property type="molecule type" value="Genomic_DNA"/>
</dbReference>
<evidence type="ECO:0000259" key="1">
    <source>
        <dbReference type="PROSITE" id="PS00028"/>
    </source>
</evidence>
<gene>
    <name evidence="2" type="ORF">EXIGLDRAFT_791765</name>
</gene>
<dbReference type="PROSITE" id="PS00028">
    <property type="entry name" value="ZINC_FINGER_C2H2_1"/>
    <property type="match status" value="1"/>
</dbReference>